<dbReference type="CDD" id="cd15039">
    <property type="entry name" value="7tmB3_Methuselah-like"/>
    <property type="match status" value="1"/>
</dbReference>
<keyword evidence="4 5" id="KW-0472">Membrane</keyword>
<keyword evidence="2 5" id="KW-0812">Transmembrane</keyword>
<feature type="transmembrane region" description="Helical" evidence="5">
    <location>
        <begin position="324"/>
        <end position="348"/>
    </location>
</feature>
<dbReference type="InterPro" id="IPR000832">
    <property type="entry name" value="GPCR_2_secretin-like"/>
</dbReference>
<keyword evidence="8" id="KW-1185">Reference proteome</keyword>
<evidence type="ECO:0000256" key="3">
    <source>
        <dbReference type="ARBA" id="ARBA00022989"/>
    </source>
</evidence>
<dbReference type="GO" id="GO:0004930">
    <property type="term" value="F:G protein-coupled receptor activity"/>
    <property type="evidence" value="ECO:0007669"/>
    <property type="project" value="InterPro"/>
</dbReference>
<protein>
    <recommendedName>
        <fullName evidence="6">G-protein coupled receptors family 2 profile 2 domain-containing protein</fullName>
    </recommendedName>
</protein>
<feature type="transmembrane region" description="Helical" evidence="5">
    <location>
        <begin position="247"/>
        <end position="271"/>
    </location>
</feature>
<dbReference type="AlphaFoldDB" id="A0A8S3YS49"/>
<dbReference type="Proteomes" id="UP000678393">
    <property type="component" value="Unassembled WGS sequence"/>
</dbReference>
<feature type="transmembrane region" description="Helical" evidence="5">
    <location>
        <begin position="283"/>
        <end position="304"/>
    </location>
</feature>
<dbReference type="GO" id="GO:0016020">
    <property type="term" value="C:membrane"/>
    <property type="evidence" value="ECO:0007669"/>
    <property type="project" value="UniProtKB-SubCell"/>
</dbReference>
<comment type="caution">
    <text evidence="7">The sequence shown here is derived from an EMBL/GenBank/DDBJ whole genome shotgun (WGS) entry which is preliminary data.</text>
</comment>
<dbReference type="Gene3D" id="1.20.1070.10">
    <property type="entry name" value="Rhodopsin 7-helix transmembrane proteins"/>
    <property type="match status" value="1"/>
</dbReference>
<evidence type="ECO:0000256" key="2">
    <source>
        <dbReference type="ARBA" id="ARBA00022692"/>
    </source>
</evidence>
<feature type="transmembrane region" description="Helical" evidence="5">
    <location>
        <begin position="448"/>
        <end position="467"/>
    </location>
</feature>
<gene>
    <name evidence="7" type="ORF">CUNI_LOCUS3809</name>
</gene>
<evidence type="ECO:0000256" key="5">
    <source>
        <dbReference type="SAM" id="Phobius"/>
    </source>
</evidence>
<sequence length="480" mass="54709">MSLSSKIIIPKAAEFWNTSTEQTNDETVLKQHSFVWYYLQGVIIAERTQGRDDFENDIIKHLIIDKFNIQFDGNTSLRFTAVVIQKNQKDLFDDYNLRKNNLTFLKSDLETVTALDIGASMTHSIYMSPELSCPFVSFNKSDYVIDVNNDVFPPKMIITLKFQRGKLEFRDTDKLIYLSVDDKENLQVCKQILDGKCSHLTSFIVVRDTALFRALQILTIVCIGLSMLFLVLTLLTYILLLELRNSAGVNIICLCCSLLFAQASLIVASQIRETGYFCTASAITIHYLWLKVFCWCFSCSYNMFRVFTAKTRSARSSSRSKKELLIKIFFCLITPALVVSGVIVGNLLSSGYKRTGYGHTFCSLDSLLLMYFTLLLPIMGILLSNFLFYIISVIEIYNARKLQTPDLLSKQELSKNIFIYLKLSTVTGTFWILTVITEATNINALRVIAILMNGLQGVFIFVSFVCNKRVLKMYKQKIGF</sequence>
<evidence type="ECO:0000259" key="6">
    <source>
        <dbReference type="PROSITE" id="PS50261"/>
    </source>
</evidence>
<reference evidence="7" key="1">
    <citation type="submission" date="2021-04" db="EMBL/GenBank/DDBJ databases">
        <authorList>
            <consortium name="Molecular Ecology Group"/>
        </authorList>
    </citation>
    <scope>NUCLEOTIDE SEQUENCE</scope>
</reference>
<feature type="transmembrane region" description="Helical" evidence="5">
    <location>
        <begin position="368"/>
        <end position="397"/>
    </location>
</feature>
<dbReference type="EMBL" id="CAJHNH020000520">
    <property type="protein sequence ID" value="CAG5118251.1"/>
    <property type="molecule type" value="Genomic_DNA"/>
</dbReference>
<dbReference type="PROSITE" id="PS50261">
    <property type="entry name" value="G_PROTEIN_RECEP_F2_4"/>
    <property type="match status" value="1"/>
</dbReference>
<evidence type="ECO:0000256" key="4">
    <source>
        <dbReference type="ARBA" id="ARBA00023136"/>
    </source>
</evidence>
<name>A0A8S3YS49_9EUPU</name>
<evidence type="ECO:0000313" key="7">
    <source>
        <dbReference type="EMBL" id="CAG5118251.1"/>
    </source>
</evidence>
<feature type="transmembrane region" description="Helical" evidence="5">
    <location>
        <begin position="417"/>
        <end position="436"/>
    </location>
</feature>
<dbReference type="PANTHER" id="PTHR45902:SF1">
    <property type="entry name" value="LATROPHILIN RECEPTOR-LIKE PROTEIN A"/>
    <property type="match status" value="1"/>
</dbReference>
<feature type="transmembrane region" description="Helical" evidence="5">
    <location>
        <begin position="217"/>
        <end position="240"/>
    </location>
</feature>
<comment type="subcellular location">
    <subcellularLocation>
        <location evidence="1">Membrane</location>
        <topology evidence="1">Multi-pass membrane protein</topology>
    </subcellularLocation>
</comment>
<dbReference type="PANTHER" id="PTHR45902">
    <property type="entry name" value="LATROPHILIN RECEPTOR-LIKE PROTEIN A"/>
    <property type="match status" value="1"/>
</dbReference>
<dbReference type="Pfam" id="PF00002">
    <property type="entry name" value="7tm_2"/>
    <property type="match status" value="1"/>
</dbReference>
<evidence type="ECO:0000313" key="8">
    <source>
        <dbReference type="Proteomes" id="UP000678393"/>
    </source>
</evidence>
<accession>A0A8S3YS49</accession>
<dbReference type="GO" id="GO:0007166">
    <property type="term" value="P:cell surface receptor signaling pathway"/>
    <property type="evidence" value="ECO:0007669"/>
    <property type="project" value="InterPro"/>
</dbReference>
<proteinExistence type="predicted"/>
<evidence type="ECO:0000256" key="1">
    <source>
        <dbReference type="ARBA" id="ARBA00004141"/>
    </source>
</evidence>
<dbReference type="InterPro" id="IPR017981">
    <property type="entry name" value="GPCR_2-like_7TM"/>
</dbReference>
<dbReference type="OrthoDB" id="6153483at2759"/>
<keyword evidence="3 5" id="KW-1133">Transmembrane helix</keyword>
<dbReference type="InterPro" id="IPR053231">
    <property type="entry name" value="GPCR_LN-TM7"/>
</dbReference>
<organism evidence="7 8">
    <name type="scientific">Candidula unifasciata</name>
    <dbReference type="NCBI Taxonomy" id="100452"/>
    <lineage>
        <taxon>Eukaryota</taxon>
        <taxon>Metazoa</taxon>
        <taxon>Spiralia</taxon>
        <taxon>Lophotrochozoa</taxon>
        <taxon>Mollusca</taxon>
        <taxon>Gastropoda</taxon>
        <taxon>Heterobranchia</taxon>
        <taxon>Euthyneura</taxon>
        <taxon>Panpulmonata</taxon>
        <taxon>Eupulmonata</taxon>
        <taxon>Stylommatophora</taxon>
        <taxon>Helicina</taxon>
        <taxon>Helicoidea</taxon>
        <taxon>Geomitridae</taxon>
        <taxon>Candidula</taxon>
    </lineage>
</organism>
<feature type="domain" description="G-protein coupled receptors family 2 profile 2" evidence="6">
    <location>
        <begin position="215"/>
        <end position="468"/>
    </location>
</feature>